<dbReference type="InterPro" id="IPR000276">
    <property type="entry name" value="GPCR_Rhodpsn"/>
</dbReference>
<dbReference type="PRINTS" id="PR00237">
    <property type="entry name" value="GPCRRHODOPSN"/>
</dbReference>
<keyword evidence="5" id="KW-0297">G-protein coupled receptor</keyword>
<protein>
    <submittedName>
        <fullName evidence="12">Adenosine receptor A2a</fullName>
    </submittedName>
</protein>
<dbReference type="GO" id="GO:0005886">
    <property type="term" value="C:plasma membrane"/>
    <property type="evidence" value="ECO:0007669"/>
    <property type="project" value="UniProtKB-SubCell"/>
</dbReference>
<evidence type="ECO:0000256" key="4">
    <source>
        <dbReference type="ARBA" id="ARBA00022989"/>
    </source>
</evidence>
<keyword evidence="2" id="KW-1003">Cell membrane</keyword>
<proteinExistence type="predicted"/>
<keyword evidence="6 10" id="KW-0472">Membrane</keyword>
<dbReference type="Proteomes" id="UP000242188">
    <property type="component" value="Unassembled WGS sequence"/>
</dbReference>
<evidence type="ECO:0000256" key="6">
    <source>
        <dbReference type="ARBA" id="ARBA00023136"/>
    </source>
</evidence>
<evidence type="ECO:0000256" key="10">
    <source>
        <dbReference type="SAM" id="Phobius"/>
    </source>
</evidence>
<dbReference type="PANTHER" id="PTHR24246">
    <property type="entry name" value="OLFACTORY RECEPTOR AND ADENOSINE RECEPTOR"/>
    <property type="match status" value="1"/>
</dbReference>
<evidence type="ECO:0000256" key="8">
    <source>
        <dbReference type="ARBA" id="ARBA00023180"/>
    </source>
</evidence>
<keyword evidence="9" id="KW-0807">Transducer</keyword>
<dbReference type="SUPFAM" id="SSF81321">
    <property type="entry name" value="Family A G protein-coupled receptor-like"/>
    <property type="match status" value="1"/>
</dbReference>
<sequence length="335" mass="37852">MNSTDLPKQSVKTTVIANMILTSFAVTINIFSIVTLSQCVRIDKRIKLMIRNIALADGFLGCFPGLAVLSDYIGFSDIVLGCHFYLISSRFFTFTKLFSVSILAVDRFICLYLSNWYLQYVSESLVFAVSLGTWLTSFGITMGTYTSGVSFVVDCVNDNMKNGFSIVLTISVACGLVIIGAYTGVFLNVKKHVRKMKSINLSTSSSQTNLYKSTFILCLLMLVFVLCYTPAGVYRTMVYLNPDRLFETGGIRNVTNIIFMSSTVINPLLYIWRFKECRIRMSKMLCLCNKRYLEELDREQKIMCASFLCETPQVHVPPSCDQKQNDFMETAESYI</sequence>
<feature type="transmembrane region" description="Helical" evidence="10">
    <location>
        <begin position="210"/>
        <end position="231"/>
    </location>
</feature>
<feature type="transmembrane region" description="Helical" evidence="10">
    <location>
        <begin position="15"/>
        <end position="36"/>
    </location>
</feature>
<comment type="caution">
    <text evidence="12">The sequence shown here is derived from an EMBL/GenBank/DDBJ whole genome shotgun (WGS) entry which is preliminary data.</text>
</comment>
<evidence type="ECO:0000259" key="11">
    <source>
        <dbReference type="PROSITE" id="PS50262"/>
    </source>
</evidence>
<evidence type="ECO:0000256" key="1">
    <source>
        <dbReference type="ARBA" id="ARBA00004651"/>
    </source>
</evidence>
<feature type="domain" description="G-protein coupled receptors family 1 profile" evidence="11">
    <location>
        <begin position="28"/>
        <end position="270"/>
    </location>
</feature>
<gene>
    <name evidence="12" type="ORF">KP79_PYT20401</name>
</gene>
<evidence type="ECO:0000256" key="2">
    <source>
        <dbReference type="ARBA" id="ARBA00022475"/>
    </source>
</evidence>
<comment type="subcellular location">
    <subcellularLocation>
        <location evidence="1">Cell membrane</location>
        <topology evidence="1">Multi-pass membrane protein</topology>
    </subcellularLocation>
</comment>
<evidence type="ECO:0000256" key="3">
    <source>
        <dbReference type="ARBA" id="ARBA00022692"/>
    </source>
</evidence>
<evidence type="ECO:0000313" key="12">
    <source>
        <dbReference type="EMBL" id="OWF49661.1"/>
    </source>
</evidence>
<dbReference type="EMBL" id="NEDP02003010">
    <property type="protein sequence ID" value="OWF49661.1"/>
    <property type="molecule type" value="Genomic_DNA"/>
</dbReference>
<feature type="transmembrane region" description="Helical" evidence="10">
    <location>
        <begin position="125"/>
        <end position="146"/>
    </location>
</feature>
<feature type="transmembrane region" description="Helical" evidence="10">
    <location>
        <begin position="90"/>
        <end position="113"/>
    </location>
</feature>
<keyword evidence="8" id="KW-0325">Glycoprotein</keyword>
<feature type="transmembrane region" description="Helical" evidence="10">
    <location>
        <begin position="166"/>
        <end position="189"/>
    </location>
</feature>
<dbReference type="GO" id="GO:0004930">
    <property type="term" value="F:G protein-coupled receptor activity"/>
    <property type="evidence" value="ECO:0007669"/>
    <property type="project" value="UniProtKB-KW"/>
</dbReference>
<evidence type="ECO:0000256" key="5">
    <source>
        <dbReference type="ARBA" id="ARBA00023040"/>
    </source>
</evidence>
<keyword evidence="3 10" id="KW-0812">Transmembrane</keyword>
<dbReference type="PANTHER" id="PTHR24246:SF27">
    <property type="entry name" value="ADENOSINE RECEPTOR, ISOFORM A"/>
    <property type="match status" value="1"/>
</dbReference>
<name>A0A210QLU4_MIZYE</name>
<dbReference type="InterPro" id="IPR017452">
    <property type="entry name" value="GPCR_Rhodpsn_7TM"/>
</dbReference>
<feature type="transmembrane region" description="Helical" evidence="10">
    <location>
        <begin position="48"/>
        <end position="70"/>
    </location>
</feature>
<keyword evidence="4 10" id="KW-1133">Transmembrane helix</keyword>
<dbReference type="Gene3D" id="1.20.1070.10">
    <property type="entry name" value="Rhodopsin 7-helix transmembrane proteins"/>
    <property type="match status" value="1"/>
</dbReference>
<feature type="transmembrane region" description="Helical" evidence="10">
    <location>
        <begin position="251"/>
        <end position="272"/>
    </location>
</feature>
<accession>A0A210QLU4</accession>
<keyword evidence="7 12" id="KW-0675">Receptor</keyword>
<dbReference type="PROSITE" id="PS50262">
    <property type="entry name" value="G_PROTEIN_RECEP_F1_2"/>
    <property type="match status" value="1"/>
</dbReference>
<reference evidence="12 13" key="1">
    <citation type="journal article" date="2017" name="Nat. Ecol. Evol.">
        <title>Scallop genome provides insights into evolution of bilaterian karyotype and development.</title>
        <authorList>
            <person name="Wang S."/>
            <person name="Zhang J."/>
            <person name="Jiao W."/>
            <person name="Li J."/>
            <person name="Xun X."/>
            <person name="Sun Y."/>
            <person name="Guo X."/>
            <person name="Huan P."/>
            <person name="Dong B."/>
            <person name="Zhang L."/>
            <person name="Hu X."/>
            <person name="Sun X."/>
            <person name="Wang J."/>
            <person name="Zhao C."/>
            <person name="Wang Y."/>
            <person name="Wang D."/>
            <person name="Huang X."/>
            <person name="Wang R."/>
            <person name="Lv J."/>
            <person name="Li Y."/>
            <person name="Zhang Z."/>
            <person name="Liu B."/>
            <person name="Lu W."/>
            <person name="Hui Y."/>
            <person name="Liang J."/>
            <person name="Zhou Z."/>
            <person name="Hou R."/>
            <person name="Li X."/>
            <person name="Liu Y."/>
            <person name="Li H."/>
            <person name="Ning X."/>
            <person name="Lin Y."/>
            <person name="Zhao L."/>
            <person name="Xing Q."/>
            <person name="Dou J."/>
            <person name="Li Y."/>
            <person name="Mao J."/>
            <person name="Guo H."/>
            <person name="Dou H."/>
            <person name="Li T."/>
            <person name="Mu C."/>
            <person name="Jiang W."/>
            <person name="Fu Q."/>
            <person name="Fu X."/>
            <person name="Miao Y."/>
            <person name="Liu J."/>
            <person name="Yu Q."/>
            <person name="Li R."/>
            <person name="Liao H."/>
            <person name="Li X."/>
            <person name="Kong Y."/>
            <person name="Jiang Z."/>
            <person name="Chourrout D."/>
            <person name="Li R."/>
            <person name="Bao Z."/>
        </authorList>
    </citation>
    <scope>NUCLEOTIDE SEQUENCE [LARGE SCALE GENOMIC DNA]</scope>
    <source>
        <strain evidence="12 13">PY_sf001</strain>
    </source>
</reference>
<dbReference type="AlphaFoldDB" id="A0A210QLU4"/>
<evidence type="ECO:0000256" key="9">
    <source>
        <dbReference type="ARBA" id="ARBA00023224"/>
    </source>
</evidence>
<dbReference type="CDD" id="cd00637">
    <property type="entry name" value="7tm_classA_rhodopsin-like"/>
    <property type="match status" value="1"/>
</dbReference>
<organism evidence="12 13">
    <name type="scientific">Mizuhopecten yessoensis</name>
    <name type="common">Japanese scallop</name>
    <name type="synonym">Patinopecten yessoensis</name>
    <dbReference type="NCBI Taxonomy" id="6573"/>
    <lineage>
        <taxon>Eukaryota</taxon>
        <taxon>Metazoa</taxon>
        <taxon>Spiralia</taxon>
        <taxon>Lophotrochozoa</taxon>
        <taxon>Mollusca</taxon>
        <taxon>Bivalvia</taxon>
        <taxon>Autobranchia</taxon>
        <taxon>Pteriomorphia</taxon>
        <taxon>Pectinida</taxon>
        <taxon>Pectinoidea</taxon>
        <taxon>Pectinidae</taxon>
        <taxon>Mizuhopecten</taxon>
    </lineage>
</organism>
<keyword evidence="13" id="KW-1185">Reference proteome</keyword>
<evidence type="ECO:0000256" key="7">
    <source>
        <dbReference type="ARBA" id="ARBA00023170"/>
    </source>
</evidence>
<dbReference type="Pfam" id="PF00001">
    <property type="entry name" value="7tm_1"/>
    <property type="match status" value="1"/>
</dbReference>
<evidence type="ECO:0000313" key="13">
    <source>
        <dbReference type="Proteomes" id="UP000242188"/>
    </source>
</evidence>